<proteinExistence type="inferred from homology"/>
<dbReference type="AlphaFoldDB" id="C9A5W0"/>
<evidence type="ECO:0000313" key="4">
    <source>
        <dbReference type="Proteomes" id="UP000012675"/>
    </source>
</evidence>
<dbReference type="EMBL" id="CP004856">
    <property type="protein sequence ID" value="EEV37871.2"/>
    <property type="molecule type" value="Genomic_DNA"/>
</dbReference>
<dbReference type="HOGENOM" id="CLU_121823_7_1_9"/>
<dbReference type="InterPro" id="IPR003477">
    <property type="entry name" value="PemK-like"/>
</dbReference>
<evidence type="ECO:0000313" key="3">
    <source>
        <dbReference type="EMBL" id="EEV37871.2"/>
    </source>
</evidence>
<dbReference type="RefSeq" id="WP_015509133.1">
    <property type="nucleotide sequence ID" value="NC_020995.1"/>
</dbReference>
<keyword evidence="2" id="KW-1277">Toxin-antitoxin system</keyword>
<comment type="similarity">
    <text evidence="1">Belongs to the PemK/MazF family.</text>
</comment>
<evidence type="ECO:0000256" key="2">
    <source>
        <dbReference type="ARBA" id="ARBA00022649"/>
    </source>
</evidence>
<name>C9A5W0_ENTCA</name>
<accession>C9A5W0</accession>
<keyword evidence="4" id="KW-1185">Reference proteome</keyword>
<dbReference type="SUPFAM" id="SSF50118">
    <property type="entry name" value="Cell growth inhibitor/plasmid maintenance toxic component"/>
    <property type="match status" value="1"/>
</dbReference>
<dbReference type="KEGG" id="ecas:ECBG_00140"/>
<dbReference type="Gene3D" id="2.30.30.110">
    <property type="match status" value="1"/>
</dbReference>
<dbReference type="Pfam" id="PF02452">
    <property type="entry name" value="PemK_toxin"/>
    <property type="match status" value="1"/>
</dbReference>
<evidence type="ECO:0000256" key="1">
    <source>
        <dbReference type="ARBA" id="ARBA00007521"/>
    </source>
</evidence>
<reference evidence="3 4" key="2">
    <citation type="submission" date="2013-03" db="EMBL/GenBank/DDBJ databases">
        <title>The Genome Sequence of Enterococcus casseliflavus EC20 (899205).</title>
        <authorList>
            <consortium name="The Broad Institute Genomics Platform"/>
            <consortium name="The Broad Institute Genome Sequencing Center for Infectious Disease"/>
            <person name="Russ C."/>
            <person name="Feldgarden M."/>
            <person name="Gilmore M."/>
            <person name="Manson J."/>
            <person name="Palmer K."/>
            <person name="Carniol K."/>
            <person name="Walker B."/>
            <person name="Young S.K."/>
            <person name="Zeng Q."/>
            <person name="Gargeya S."/>
            <person name="Fitzgerald M."/>
            <person name="Haas B."/>
            <person name="Abouelleil A."/>
            <person name="Allen A.W."/>
            <person name="Alvarado L."/>
            <person name="Arachchi H.M."/>
            <person name="Berlin A.M."/>
            <person name="Chapman S.B."/>
            <person name="Gainer-Dewar J."/>
            <person name="Goldberg J."/>
            <person name="Griggs A."/>
            <person name="Gujja S."/>
            <person name="Hansen M."/>
            <person name="Howarth C."/>
            <person name="Imamovic A."/>
            <person name="Ireland A."/>
            <person name="Larimer J."/>
            <person name="McCowan C."/>
            <person name="Murphy C."/>
            <person name="Pearson M."/>
            <person name="Poon T.W."/>
            <person name="Priest M."/>
            <person name="Roberts A."/>
            <person name="Saif S."/>
            <person name="Shea T."/>
            <person name="Sisk P."/>
            <person name="Sykes S."/>
            <person name="Wortman J."/>
            <person name="Nusbaum C."/>
            <person name="Birren B."/>
        </authorList>
    </citation>
    <scope>NUCLEOTIDE SEQUENCE [LARGE SCALE GENOMIC DNA]</scope>
    <source>
        <strain evidence="3 4">EC20</strain>
    </source>
</reference>
<sequence length="110" mass="13133">MKMNKIVSMYVAYVGKPEGKRRPVLIIENSENEVLFYAITSKFEHKSEHIKKLYFHINDWQDSNLKKESWIDTGTLFVLSKEKIDFKYKDIGELSQKDLNRLEEFLKDRS</sequence>
<evidence type="ECO:0008006" key="5">
    <source>
        <dbReference type="Google" id="ProtNLM"/>
    </source>
</evidence>
<gene>
    <name evidence="3" type="ORF">ECBG_00140</name>
</gene>
<dbReference type="Proteomes" id="UP000012675">
    <property type="component" value="Chromosome"/>
</dbReference>
<dbReference type="GO" id="GO:0003677">
    <property type="term" value="F:DNA binding"/>
    <property type="evidence" value="ECO:0007669"/>
    <property type="project" value="InterPro"/>
</dbReference>
<dbReference type="GeneID" id="15141359"/>
<dbReference type="eggNOG" id="ENOG5033BR8">
    <property type="taxonomic scope" value="Bacteria"/>
</dbReference>
<dbReference type="InterPro" id="IPR011067">
    <property type="entry name" value="Plasmid_toxin/cell-grow_inhib"/>
</dbReference>
<protein>
    <recommendedName>
        <fullName evidence="5">Toxin-antitoxin system, toxin component, MazF family protein</fullName>
    </recommendedName>
</protein>
<reference evidence="3 4" key="1">
    <citation type="submission" date="2009-02" db="EMBL/GenBank/DDBJ databases">
        <authorList>
            <consortium name="The Broad Institute Genome Sequencing Platform"/>
            <person name="Feldgarden M."/>
            <person name="Young S.K."/>
            <person name="Kodira C.D."/>
            <person name="Zeng Q."/>
            <person name="Koehrsen M."/>
            <person name="Alvarado L."/>
            <person name="Berlin A."/>
            <person name="Borenstein D."/>
            <person name="Chen Z."/>
            <person name="Engels R."/>
            <person name="Freedman E."/>
            <person name="Gellesch M."/>
            <person name="Goldberg J."/>
            <person name="Griggs A."/>
            <person name="Gujja S."/>
            <person name="Heiman D."/>
            <person name="Hepburn T."/>
            <person name="Howarth C."/>
            <person name="Jen D."/>
            <person name="Larson L."/>
            <person name="Lewis B."/>
            <person name="Mehta T."/>
            <person name="Park D."/>
            <person name="Pearson M."/>
            <person name="Roberts A."/>
            <person name="Saif S."/>
            <person name="Shea T."/>
            <person name="Shenoy N."/>
            <person name="Sisk P."/>
            <person name="Stolte C."/>
            <person name="Sykes S."/>
            <person name="Walk T."/>
            <person name="White J."/>
            <person name="Yandava C."/>
            <person name="Gilmore M."/>
            <person name="Manson J."/>
            <person name="Palmer K."/>
            <person name="Carniol K."/>
            <person name="Lander E."/>
            <person name="Nusbaum C."/>
            <person name="Galagan J."/>
            <person name="Birren B."/>
        </authorList>
    </citation>
    <scope>NUCLEOTIDE SEQUENCE [LARGE SCALE GENOMIC DNA]</scope>
    <source>
        <strain evidence="3 4">EC20</strain>
    </source>
</reference>
<organism evidence="3 4">
    <name type="scientific">Enterococcus casseliflavus EC20</name>
    <dbReference type="NCBI Taxonomy" id="565655"/>
    <lineage>
        <taxon>Bacteria</taxon>
        <taxon>Bacillati</taxon>
        <taxon>Bacillota</taxon>
        <taxon>Bacilli</taxon>
        <taxon>Lactobacillales</taxon>
        <taxon>Enterococcaceae</taxon>
        <taxon>Enterococcus</taxon>
    </lineage>
</organism>